<dbReference type="SUPFAM" id="SSF48452">
    <property type="entry name" value="TPR-like"/>
    <property type="match status" value="1"/>
</dbReference>
<organism evidence="1 2">
    <name type="scientific">Aspergillus ellipticus CBS 707.79</name>
    <dbReference type="NCBI Taxonomy" id="1448320"/>
    <lineage>
        <taxon>Eukaryota</taxon>
        <taxon>Fungi</taxon>
        <taxon>Dikarya</taxon>
        <taxon>Ascomycota</taxon>
        <taxon>Pezizomycotina</taxon>
        <taxon>Eurotiomycetes</taxon>
        <taxon>Eurotiomycetidae</taxon>
        <taxon>Eurotiales</taxon>
        <taxon>Aspergillaceae</taxon>
        <taxon>Aspergillus</taxon>
        <taxon>Aspergillus subgen. Circumdati</taxon>
    </lineage>
</organism>
<dbReference type="VEuPathDB" id="FungiDB:BO71DRAFT_340557"/>
<dbReference type="InterPro" id="IPR011990">
    <property type="entry name" value="TPR-like_helical_dom_sf"/>
</dbReference>
<dbReference type="EMBL" id="KZ826195">
    <property type="protein sequence ID" value="PYH87657.1"/>
    <property type="molecule type" value="Genomic_DNA"/>
</dbReference>
<evidence type="ECO:0000313" key="2">
    <source>
        <dbReference type="Proteomes" id="UP000247810"/>
    </source>
</evidence>
<protein>
    <recommendedName>
        <fullName evidence="3">TPR-like protein</fullName>
    </recommendedName>
</protein>
<dbReference type="AlphaFoldDB" id="A0A319CZ57"/>
<keyword evidence="2" id="KW-1185">Reference proteome</keyword>
<dbReference type="Proteomes" id="UP000247810">
    <property type="component" value="Unassembled WGS sequence"/>
</dbReference>
<dbReference type="Gene3D" id="1.25.40.10">
    <property type="entry name" value="Tetratricopeptide repeat domain"/>
    <property type="match status" value="1"/>
</dbReference>
<feature type="non-terminal residue" evidence="1">
    <location>
        <position position="245"/>
    </location>
</feature>
<evidence type="ECO:0008006" key="3">
    <source>
        <dbReference type="Google" id="ProtNLM"/>
    </source>
</evidence>
<sequence>MHRYLQTNKLVDLKDAISMTRTAVELTKNNHQAVLGAALGNLGTMLLERAARTTKNDDLAEALQYSTWALECLSDRDADRAVVLATVGSILARRYERIGEGHDLEEAISRVQTAARIQKSLEGDSFSALVFHNLGSLLEKRYECTGKRDDLQHAIDTMREATAISPEDPQMLAGIELSLTNLLIRKYECTGNLQDLANALPEVRTAVQAAPELPELEAILSRLGRLARVQYSMRMYPSQTTEAAQ</sequence>
<reference evidence="1 2" key="1">
    <citation type="submission" date="2018-02" db="EMBL/GenBank/DDBJ databases">
        <title>The genomes of Aspergillus section Nigri reveals drivers in fungal speciation.</title>
        <authorList>
            <consortium name="DOE Joint Genome Institute"/>
            <person name="Vesth T.C."/>
            <person name="Nybo J."/>
            <person name="Theobald S."/>
            <person name="Brandl J."/>
            <person name="Frisvad J.C."/>
            <person name="Nielsen K.F."/>
            <person name="Lyhne E.K."/>
            <person name="Kogle M.E."/>
            <person name="Kuo A."/>
            <person name="Riley R."/>
            <person name="Clum A."/>
            <person name="Nolan M."/>
            <person name="Lipzen A."/>
            <person name="Salamov A."/>
            <person name="Henrissat B."/>
            <person name="Wiebenga A."/>
            <person name="De vries R.P."/>
            <person name="Grigoriev I.V."/>
            <person name="Mortensen U.H."/>
            <person name="Andersen M.R."/>
            <person name="Baker S.E."/>
        </authorList>
    </citation>
    <scope>NUCLEOTIDE SEQUENCE [LARGE SCALE GENOMIC DNA]</scope>
    <source>
        <strain evidence="1 2">CBS 707.79</strain>
    </source>
</reference>
<proteinExistence type="predicted"/>
<accession>A0A319CZ57</accession>
<gene>
    <name evidence="1" type="ORF">BO71DRAFT_340557</name>
</gene>
<dbReference type="STRING" id="1448320.A0A319CZ57"/>
<dbReference type="OrthoDB" id="4510324at2759"/>
<evidence type="ECO:0000313" key="1">
    <source>
        <dbReference type="EMBL" id="PYH87657.1"/>
    </source>
</evidence>
<name>A0A319CZ57_9EURO</name>